<proteinExistence type="predicted"/>
<dbReference type="InterPro" id="IPR036691">
    <property type="entry name" value="Endo/exonu/phosph_ase_sf"/>
</dbReference>
<feature type="region of interest" description="Disordered" evidence="1">
    <location>
        <begin position="1495"/>
        <end position="1548"/>
    </location>
</feature>
<keyword evidence="2" id="KW-0378">Hydrolase</keyword>
<keyword evidence="3" id="KW-1185">Reference proteome</keyword>
<dbReference type="VEuPathDB" id="PlasmoDB:POWCR01_070008400"/>
<keyword evidence="2" id="KW-0269">Exonuclease</keyword>
<dbReference type="GO" id="GO:0004519">
    <property type="term" value="F:endonuclease activity"/>
    <property type="evidence" value="ECO:0007669"/>
    <property type="project" value="UniProtKB-KW"/>
</dbReference>
<feature type="region of interest" description="Disordered" evidence="1">
    <location>
        <begin position="1033"/>
        <end position="1058"/>
    </location>
</feature>
<dbReference type="OrthoDB" id="387657at2759"/>
<feature type="compositionally biased region" description="Low complexity" evidence="1">
    <location>
        <begin position="2203"/>
        <end position="2222"/>
    </location>
</feature>
<sequence>MISKGRNNTALVHQYTHENNKGGIQKDDKTFLFSEKFIYHSKRQHVNEVNATSMTFLVIIYTNDNLKKNVSCLIPLLFQKDNSHNGTYVQLKKFIINLYIAFFLMRINRYVKMFFSHCIKQYEEVAIFFIILSYFISYKLFNSPLSICTDIRRPHRNAVKNAVTCKDIQKKKKRNNISTKKQTNNHYSVKKSGGKKKKKKIIITLHKKSYFIFSLLLLTKKGKIAKIKKIIFFQIKVYYITKCNKMYMVKTYHLKINILTYYMDKLGNNLNLKNVYIVITENHNIYDKKRKFFFIQMYMPIKAKLHIINTYKKYLNVFFEVLKLFVFSYSTVENTISYQFKRIIFPFKKIFSLHLFFHIVMTCSYNIDSKNLYWLTYSLESLNRDIPFFFMKIWETNRNIIRRDILFYVQDANNNIENKEETENCNNIHVLTVKKRIVKSKLGEGDPKTDIHNNKNRSNVISVYPKKSYKDIRKINNNNVNVYSSYVAKVHVRKEGVFRCLRKETENEIANCKNCVSGENNNPKGNNECSGENSQNANDNHDERGKENYDRGEGGDNGGGGENGGGGGSNGNSQDGDSDGDGDDGSSGDGEGDEADIEGTDETDKKNGNLHNRYYNAVPYNGKEDTEDNGNDQTREKGKKGLKIVNRMLKNLSLMSFNTGLLEYKIWGVCIYQNPPFISNRLLHIPIALKKTNADIIALQEVYDEKHVEYLKANLMSSYPFYARDNYCSEAFEAKFREPREGSHHVKKDGKASSKTSSKMRCNDTGKDGDMQHDEDRSSGKNCNGNYCTSRRIPSCIGHRSTKEENYRRKKIFALHHGLLVFSKYPIIYSCFHNFEHVTYLENLFGTKGFLEVIIDVPFFSHVTLVNMHLASGAADTQSKYIEKVRDFEIKQIMKIARNAEKRNTIPIIIGDLNAAPNLCPNNYSSFIKRGWKDAWLYARNVKKKKTKQFLKKSKPKVKNRKKTPIISQNLYKALRRFLPSLGKEVGCKFFCQLYGRDTRKVSASDPFEGVIRNGNDDIDCIGILDGEGECIDTNRGENRSRDRNRSGRCDKHNGNREHSSKSIYYERLVKAGTSGENYLDASASYPNFYSKSKRNSNSTENENIPVNFKKGEFLLSYCSNVKRRIGDSNIESVSGSNKYALAVRNINYESPRSTSSIFCSQKNKLESRKDELEIFPPNEETYKKRKKRKTFLHNKKCKHSYVMFSFQKMNTSENYLEGVRSATLCISIKKGIKKNLKKKKKKIIFSYTYNEEEKNEKIKTSNGKGQNKNRECDDIESAFLRDANSPFGKIHFDGTPLHNFVLYFSKNNEPSNCYIKKCVRNESEKNSYFDAKPDEVAQFASSRNVVMSKHMGNVCIKKSCTDVRISCVAEDSNHHICDSLTKKRSTMRTPHNVENEMLPNYHVEMEQQSCRLTVQRNIQSYSTCDILKHDASSKDNIPYTNFNGCNDKKGLSYDIATNCCETFGKCFHGEKGEYFIVKNFPNYDSDRNLCSSDLSSESNHSYTDLYDDDEDDDDEEGDDDDHKEVYVNNRGSNVSRGGTNRMVDKTNGSVDINEKSSALLSEQFTEGEFAESRCKLVSHGIAPTKEKENKKYYERNYPVSYEDLTKIKFSEEKEKNRCKHTHMCTHMHMPVHMPNTNNSNNINSFSASEFEENIRFCKMILCDDGKEGMENNNTKFQGKKEKRKLPLAPFTKDRVVTYPSEVVYRGKKNTISGDYNKFSNRDRNDEHNESTKCDRGKSSNNTLNGDKNDGANVRKEKERIKELAKKIKQMKKKILYNIMRNDKPSCDGAIGVTCATDAIRTTVEAVRETEMMSELQSKEATVDVMQITHCNQRLQVQKWENDGDHTNARTTPQCTIFLDDLTEHSPQKNGSRDINDKCGKNEYGNFLHFTKKWYNNYNNQEVFKKDIFHFIKKIKSKTTNSLKEKFRSYEKGCKNSLSAEDQCLLSDKDENSKENIIKCKNTFQKNNMNRQGKKDSNEMASKNVTISNNIPRKNKKEKKKKIYIFKKWLREDNYSFKDIKKEAKKYWGKKKPMATDDVHEEKKYNIVRDGENGKGKHNELYKKWNHKDSGNASVRVEDGKNYNASSCNFESEENSSSDEFTWDPLNPLNVIGPHSRCNGLRCDYIFFPPISYGKEKNNKKNNSPSVKDESKCNIKMDDDKRVEGGDILHREIKKPCELTSKNRDDNKCSAFFRNLHRIINRGTSGSDNDSDSDGNSRGARGQSEEEARHLRKCGDLRILKHYYIKSAKILFNEPSVMVDTHMNYRNLNCCYSLCMKIKNIHFVTMSDHYAIKIDLRLKKKHKLPKGTLERRHVC</sequence>
<accession>A0A1D3U7G6</accession>
<protein>
    <submittedName>
        <fullName evidence="2">Endonuclease/exonuclease/phosphatase domain containing protein</fullName>
    </submittedName>
</protein>
<feature type="region of interest" description="Disordered" evidence="1">
    <location>
        <begin position="513"/>
        <end position="638"/>
    </location>
</feature>
<dbReference type="Proteomes" id="UP000242942">
    <property type="component" value="Chromosome 7"/>
</dbReference>
<evidence type="ECO:0000313" key="3">
    <source>
        <dbReference type="Proteomes" id="UP000242942"/>
    </source>
</evidence>
<reference evidence="2 3" key="1">
    <citation type="submission" date="2016-06" db="EMBL/GenBank/DDBJ databases">
        <authorList>
            <consortium name="Pathogen Informatics"/>
        </authorList>
    </citation>
    <scope>NUCLEOTIDE SEQUENCE [LARGE SCALE GENOMIC DNA]</scope>
    <source>
        <strain evidence="2">PocGH01</strain>
    </source>
</reference>
<feature type="compositionally biased region" description="Basic and acidic residues" evidence="1">
    <location>
        <begin position="761"/>
        <end position="779"/>
    </location>
</feature>
<feature type="compositionally biased region" description="Acidic residues" evidence="1">
    <location>
        <begin position="576"/>
        <end position="601"/>
    </location>
</feature>
<feature type="compositionally biased region" description="Basic and acidic residues" evidence="1">
    <location>
        <begin position="739"/>
        <end position="752"/>
    </location>
</feature>
<feature type="compositionally biased region" description="Gly residues" evidence="1">
    <location>
        <begin position="555"/>
        <end position="570"/>
    </location>
</feature>
<feature type="region of interest" description="Disordered" evidence="1">
    <location>
        <begin position="1714"/>
        <end position="1756"/>
    </location>
</feature>
<organism evidence="2 3">
    <name type="scientific">Plasmodium ovale</name>
    <name type="common">malaria parasite P. ovale</name>
    <dbReference type="NCBI Taxonomy" id="36330"/>
    <lineage>
        <taxon>Eukaryota</taxon>
        <taxon>Sar</taxon>
        <taxon>Alveolata</taxon>
        <taxon>Apicomplexa</taxon>
        <taxon>Aconoidasida</taxon>
        <taxon>Haemosporida</taxon>
        <taxon>Plasmodiidae</taxon>
        <taxon>Plasmodium</taxon>
        <taxon>Plasmodium (Plasmodium)</taxon>
    </lineage>
</organism>
<name>A0A1D3U7G6_PLAOA</name>
<feature type="region of interest" description="Disordered" evidence="1">
    <location>
        <begin position="739"/>
        <end position="781"/>
    </location>
</feature>
<dbReference type="SUPFAM" id="SSF56219">
    <property type="entry name" value="DNase I-like"/>
    <property type="match status" value="1"/>
</dbReference>
<feature type="compositionally biased region" description="Basic and acidic residues" evidence="1">
    <location>
        <begin position="1720"/>
        <end position="1738"/>
    </location>
</feature>
<feature type="compositionally biased region" description="Polar residues" evidence="1">
    <location>
        <begin position="517"/>
        <end position="538"/>
    </location>
</feature>
<evidence type="ECO:0000256" key="1">
    <source>
        <dbReference type="SAM" id="MobiDB-lite"/>
    </source>
</evidence>
<feature type="region of interest" description="Disordered" evidence="1">
    <location>
        <begin position="2203"/>
        <end position="2227"/>
    </location>
</feature>
<dbReference type="EMBL" id="LT594588">
    <property type="protein sequence ID" value="SCQ16048.1"/>
    <property type="molecule type" value="Genomic_DNA"/>
</dbReference>
<feature type="compositionally biased region" description="Basic and acidic residues" evidence="1">
    <location>
        <begin position="1747"/>
        <end position="1756"/>
    </location>
</feature>
<feature type="compositionally biased region" description="Polar residues" evidence="1">
    <location>
        <begin position="1979"/>
        <end position="1988"/>
    </location>
</feature>
<dbReference type="GO" id="GO:0004527">
    <property type="term" value="F:exonuclease activity"/>
    <property type="evidence" value="ECO:0007669"/>
    <property type="project" value="UniProtKB-KW"/>
</dbReference>
<feature type="compositionally biased region" description="Polar residues" evidence="1">
    <location>
        <begin position="1530"/>
        <end position="1539"/>
    </location>
</feature>
<feature type="compositionally biased region" description="Basic and acidic residues" evidence="1">
    <location>
        <begin position="539"/>
        <end position="554"/>
    </location>
</feature>
<dbReference type="VEuPathDB" id="PlasmoDB:PocGH01_07013400"/>
<gene>
    <name evidence="2" type="primary">PocGH01_07013400</name>
    <name evidence="2" type="ORF">POCGH01_07013400</name>
</gene>
<evidence type="ECO:0000313" key="2">
    <source>
        <dbReference type="EMBL" id="SCQ16048.1"/>
    </source>
</evidence>
<feature type="compositionally biased region" description="Acidic residues" evidence="1">
    <location>
        <begin position="1506"/>
        <end position="1520"/>
    </location>
</feature>
<dbReference type="Gene3D" id="3.60.10.10">
    <property type="entry name" value="Endonuclease/exonuclease/phosphatase"/>
    <property type="match status" value="1"/>
</dbReference>
<keyword evidence="2" id="KW-0540">Nuclease</keyword>
<feature type="region of interest" description="Disordered" evidence="1">
    <location>
        <begin position="1968"/>
        <end position="1994"/>
    </location>
</feature>
<keyword evidence="2" id="KW-0255">Endonuclease</keyword>